<sequence length="99" mass="11580">MFGFIHESVHQMMIRRYGDDFWIAVLARTGFEMGKENIVNHYYPDGDTYALIDSVSALAKIPREQVWEMYGAFLIEYTMEIGWDELLRTMSPNLKGFFG</sequence>
<dbReference type="Gene3D" id="3.90.1520.10">
    <property type="entry name" value="H-NOX domain"/>
    <property type="match status" value="1"/>
</dbReference>
<dbReference type="GO" id="GO:0019934">
    <property type="term" value="P:cGMP-mediated signaling"/>
    <property type="evidence" value="ECO:0007669"/>
    <property type="project" value="TreeGrafter"/>
</dbReference>
<reference evidence="3" key="1">
    <citation type="submission" date="2022-11" db="UniProtKB">
        <authorList>
            <consortium name="WormBaseParasite"/>
        </authorList>
    </citation>
    <scope>IDENTIFICATION</scope>
</reference>
<dbReference type="InterPro" id="IPR038158">
    <property type="entry name" value="H-NOX_domain_sf"/>
</dbReference>
<dbReference type="GO" id="GO:0008074">
    <property type="term" value="C:guanylate cyclase complex, soluble"/>
    <property type="evidence" value="ECO:0007669"/>
    <property type="project" value="TreeGrafter"/>
</dbReference>
<dbReference type="SUPFAM" id="SSF111126">
    <property type="entry name" value="Ligand-binding domain in the NO signalling and Golgi transport"/>
    <property type="match status" value="1"/>
</dbReference>
<dbReference type="InterPro" id="IPR024096">
    <property type="entry name" value="NO_sig/Golgi_transp_ligand-bd"/>
</dbReference>
<evidence type="ECO:0000313" key="2">
    <source>
        <dbReference type="Proteomes" id="UP000887577"/>
    </source>
</evidence>
<protein>
    <submittedName>
        <fullName evidence="3">Heme NO-binding domain-containing protein</fullName>
    </submittedName>
</protein>
<dbReference type="GO" id="GO:0020037">
    <property type="term" value="F:heme binding"/>
    <property type="evidence" value="ECO:0007669"/>
    <property type="project" value="InterPro"/>
</dbReference>
<dbReference type="GO" id="GO:0004383">
    <property type="term" value="F:guanylate cyclase activity"/>
    <property type="evidence" value="ECO:0007669"/>
    <property type="project" value="TreeGrafter"/>
</dbReference>
<evidence type="ECO:0000313" key="3">
    <source>
        <dbReference type="WBParaSite" id="PSU_v2.g10523.t1"/>
    </source>
</evidence>
<keyword evidence="2" id="KW-1185">Reference proteome</keyword>
<dbReference type="InterPro" id="IPR011644">
    <property type="entry name" value="Heme_NO-bd"/>
</dbReference>
<accession>A0A914XVG1</accession>
<organism evidence="2 3">
    <name type="scientific">Panagrolaimus superbus</name>
    <dbReference type="NCBI Taxonomy" id="310955"/>
    <lineage>
        <taxon>Eukaryota</taxon>
        <taxon>Metazoa</taxon>
        <taxon>Ecdysozoa</taxon>
        <taxon>Nematoda</taxon>
        <taxon>Chromadorea</taxon>
        <taxon>Rhabditida</taxon>
        <taxon>Tylenchina</taxon>
        <taxon>Panagrolaimomorpha</taxon>
        <taxon>Panagrolaimoidea</taxon>
        <taxon>Panagrolaimidae</taxon>
        <taxon>Panagrolaimus</taxon>
    </lineage>
</organism>
<dbReference type="Proteomes" id="UP000887577">
    <property type="component" value="Unplaced"/>
</dbReference>
<proteinExistence type="predicted"/>
<dbReference type="PANTHER" id="PTHR45655">
    <property type="entry name" value="GUANYLATE CYCLASE SOLUBLE SUBUNIT BETA-2"/>
    <property type="match status" value="1"/>
</dbReference>
<name>A0A914XVG1_9BILA</name>
<dbReference type="GO" id="GO:0070482">
    <property type="term" value="P:response to oxygen levels"/>
    <property type="evidence" value="ECO:0007669"/>
    <property type="project" value="TreeGrafter"/>
</dbReference>
<dbReference type="PANTHER" id="PTHR45655:SF16">
    <property type="entry name" value="SOLUBLE GUANYLATE CYCLASE GCY-36"/>
    <property type="match status" value="1"/>
</dbReference>
<dbReference type="AlphaFoldDB" id="A0A914XVG1"/>
<dbReference type="WBParaSite" id="PSU_v2.g10523.t1">
    <property type="protein sequence ID" value="PSU_v2.g10523.t1"/>
    <property type="gene ID" value="PSU_v2.g10523"/>
</dbReference>
<evidence type="ECO:0000259" key="1">
    <source>
        <dbReference type="Pfam" id="PF07700"/>
    </source>
</evidence>
<feature type="domain" description="Heme NO-binding" evidence="1">
    <location>
        <begin position="3"/>
        <end position="98"/>
    </location>
</feature>
<dbReference type="Pfam" id="PF07700">
    <property type="entry name" value="HNOB"/>
    <property type="match status" value="1"/>
</dbReference>